<reference evidence="2" key="1">
    <citation type="submission" date="2016-11" db="EMBL/GenBank/DDBJ databases">
        <authorList>
            <person name="Varghese N."/>
            <person name="Submissions S."/>
        </authorList>
    </citation>
    <scope>NUCLEOTIDE SEQUENCE [LARGE SCALE GENOMIC DNA]</scope>
    <source>
        <strain evidence="2">DSM 12395</strain>
    </source>
</reference>
<gene>
    <name evidence="1" type="ORF">SAMN02745133_02147</name>
</gene>
<evidence type="ECO:0000313" key="2">
    <source>
        <dbReference type="Proteomes" id="UP000184148"/>
    </source>
</evidence>
<dbReference type="AlphaFoldDB" id="A0A1M5A0G3"/>
<accession>A0A1M5A0G3</accession>
<name>A0A1M5A0G3_9FIRM</name>
<dbReference type="OrthoDB" id="1808701at2"/>
<dbReference type="STRING" id="1121429.SAMN02745133_02147"/>
<proteinExistence type="predicted"/>
<organism evidence="1 2">
    <name type="scientific">Desulforamulus putei DSM 12395</name>
    <dbReference type="NCBI Taxonomy" id="1121429"/>
    <lineage>
        <taxon>Bacteria</taxon>
        <taxon>Bacillati</taxon>
        <taxon>Bacillota</taxon>
        <taxon>Clostridia</taxon>
        <taxon>Eubacteriales</taxon>
        <taxon>Peptococcaceae</taxon>
        <taxon>Desulforamulus</taxon>
    </lineage>
</organism>
<keyword evidence="2" id="KW-1185">Reference proteome</keyword>
<dbReference type="EMBL" id="FQUY01000015">
    <property type="protein sequence ID" value="SHF23758.1"/>
    <property type="molecule type" value="Genomic_DNA"/>
</dbReference>
<evidence type="ECO:0000313" key="1">
    <source>
        <dbReference type="EMBL" id="SHF23758.1"/>
    </source>
</evidence>
<dbReference type="RefSeq" id="WP_073239385.1">
    <property type="nucleotide sequence ID" value="NZ_FQUY01000015.1"/>
</dbReference>
<sequence>MGYPKYDTPEEEVKRWLNHIALICVSEEFQSLKRELESLYIKSNMDNVRITAFQDALYAFLVQEEDEYRVSQFRSC</sequence>
<protein>
    <submittedName>
        <fullName evidence="1">Uncharacterized protein</fullName>
    </submittedName>
</protein>
<dbReference type="Proteomes" id="UP000184148">
    <property type="component" value="Unassembled WGS sequence"/>
</dbReference>